<comment type="caution">
    <text evidence="3">The sequence shown here is derived from an EMBL/GenBank/DDBJ whole genome shotgun (WGS) entry which is preliminary data.</text>
</comment>
<name>A0A445H559_GLYSO</name>
<protein>
    <submittedName>
        <fullName evidence="3">Retrovirus-related Pol polyprotein from transposon RE1</fullName>
        <ecNumber evidence="3">2.7.7.7</ecNumber>
    </submittedName>
</protein>
<dbReference type="AlphaFoldDB" id="A0A445H559"/>
<evidence type="ECO:0000313" key="4">
    <source>
        <dbReference type="Proteomes" id="UP000289340"/>
    </source>
</evidence>
<dbReference type="CDD" id="cd09272">
    <property type="entry name" value="RNase_HI_RT_Ty1"/>
    <property type="match status" value="1"/>
</dbReference>
<reference evidence="3 4" key="1">
    <citation type="submission" date="2018-09" db="EMBL/GenBank/DDBJ databases">
        <title>A high-quality reference genome of wild soybean provides a powerful tool to mine soybean genomes.</title>
        <authorList>
            <person name="Xie M."/>
            <person name="Chung C.Y.L."/>
            <person name="Li M.-W."/>
            <person name="Wong F.-L."/>
            <person name="Chan T.-F."/>
            <person name="Lam H.-M."/>
        </authorList>
    </citation>
    <scope>NUCLEOTIDE SEQUENCE [LARGE SCALE GENOMIC DNA]</scope>
    <source>
        <strain evidence="4">cv. W05</strain>
        <tissue evidence="3">Hypocotyl of etiolated seedlings</tissue>
    </source>
</reference>
<evidence type="ECO:0000256" key="1">
    <source>
        <dbReference type="SAM" id="SignalP"/>
    </source>
</evidence>
<feature type="domain" description="Reverse transcriptase Ty1/copia-type" evidence="2">
    <location>
        <begin position="80"/>
        <end position="238"/>
    </location>
</feature>
<keyword evidence="3" id="KW-0548">Nucleotidyltransferase</keyword>
<dbReference type="PANTHER" id="PTHR11439">
    <property type="entry name" value="GAG-POL-RELATED RETROTRANSPOSON"/>
    <property type="match status" value="1"/>
</dbReference>
<dbReference type="InterPro" id="IPR013103">
    <property type="entry name" value="RVT_2"/>
</dbReference>
<feature type="signal peptide" evidence="1">
    <location>
        <begin position="1"/>
        <end position="16"/>
    </location>
</feature>
<keyword evidence="1" id="KW-0732">Signal</keyword>
<keyword evidence="4" id="KW-1185">Reference proteome</keyword>
<dbReference type="PANTHER" id="PTHR11439:SF483">
    <property type="entry name" value="PEPTIDE SYNTHASE GLIP-LIKE, PUTATIVE (AFU_ORTHOLOGUE AFUA_3G12920)-RELATED"/>
    <property type="match status" value="1"/>
</dbReference>
<organism evidence="3 4">
    <name type="scientific">Glycine soja</name>
    <name type="common">Wild soybean</name>
    <dbReference type="NCBI Taxonomy" id="3848"/>
    <lineage>
        <taxon>Eukaryota</taxon>
        <taxon>Viridiplantae</taxon>
        <taxon>Streptophyta</taxon>
        <taxon>Embryophyta</taxon>
        <taxon>Tracheophyta</taxon>
        <taxon>Spermatophyta</taxon>
        <taxon>Magnoliopsida</taxon>
        <taxon>eudicotyledons</taxon>
        <taxon>Gunneridae</taxon>
        <taxon>Pentapetalae</taxon>
        <taxon>rosids</taxon>
        <taxon>fabids</taxon>
        <taxon>Fabales</taxon>
        <taxon>Fabaceae</taxon>
        <taxon>Papilionoideae</taxon>
        <taxon>50 kb inversion clade</taxon>
        <taxon>NPAAA clade</taxon>
        <taxon>indigoferoid/millettioid clade</taxon>
        <taxon>Phaseoleae</taxon>
        <taxon>Glycine</taxon>
        <taxon>Glycine subgen. Soja</taxon>
    </lineage>
</organism>
<dbReference type="Proteomes" id="UP000289340">
    <property type="component" value="Chromosome 14"/>
</dbReference>
<dbReference type="SUPFAM" id="SSF56672">
    <property type="entry name" value="DNA/RNA polymerases"/>
    <property type="match status" value="1"/>
</dbReference>
<keyword evidence="3" id="KW-0808">Transferase</keyword>
<accession>A0A445H559</accession>
<gene>
    <name evidence="3" type="ORF">D0Y65_038398</name>
</gene>
<proteinExistence type="predicted"/>
<dbReference type="GO" id="GO:0003887">
    <property type="term" value="F:DNA-directed DNA polymerase activity"/>
    <property type="evidence" value="ECO:0007669"/>
    <property type="project" value="UniProtKB-EC"/>
</dbReference>
<feature type="chain" id="PRO_5019271390" evidence="1">
    <location>
        <begin position="17"/>
        <end position="453"/>
    </location>
</feature>
<evidence type="ECO:0000259" key="2">
    <source>
        <dbReference type="Pfam" id="PF07727"/>
    </source>
</evidence>
<dbReference type="EMBL" id="QZWG01000014">
    <property type="protein sequence ID" value="RZB68602.1"/>
    <property type="molecule type" value="Genomic_DNA"/>
</dbReference>
<dbReference type="InterPro" id="IPR043502">
    <property type="entry name" value="DNA/RNA_pol_sf"/>
</dbReference>
<dbReference type="Pfam" id="PF07727">
    <property type="entry name" value="RVT_2"/>
    <property type="match status" value="1"/>
</dbReference>
<sequence>MFVLLAPLLSLLFAHALHSFFHFLSKNGLKATLLGFLINSIKLAPGVNGYIDAEQQKVRDNKYPYQVLDLSMNPMNLLRKSHFGRGLLKEDVFMAQPHGFKDSQHPDYVCKLHKAIYGLRQALRAWHDALKSFITSYGFTTSRSNPSLFIYISGNITVYFLVYVDDLLLTGNNTTFIDTFIEFLSNRLSLKNMGAPYYFMGIELIPMNSSMFLSQHKYIKDVLEKFEMQDVKSSRTPLASTTTLMLHDGTPTNNATQYQRIIGALQYLTLTRPDLSFSINKLSIFMHKPTSLHLQHLRRLLEYFKSTINFAIVIRKPHSFNMIAYTDANWGEIVDDNTLTLAYIIFFGGNPISWLSKKQRTMDKTQPTVLCDSVGDTYLCSNPILRSRMKHIALDYHFVRDHVQVGKLHVLHVSTKYQLADILTKPLATSRFRELTTKIQVTDDNLILRGHIR</sequence>
<evidence type="ECO:0000313" key="3">
    <source>
        <dbReference type="EMBL" id="RZB68602.1"/>
    </source>
</evidence>
<dbReference type="EC" id="2.7.7.7" evidence="3"/>